<dbReference type="AlphaFoldDB" id="A0A3B0YVI6"/>
<evidence type="ECO:0000313" key="1">
    <source>
        <dbReference type="EMBL" id="VAW79342.1"/>
    </source>
</evidence>
<protein>
    <submittedName>
        <fullName evidence="1">Uncharacterized protein</fullName>
    </submittedName>
</protein>
<accession>A0A3B0YVI6</accession>
<dbReference type="EMBL" id="UOFL01000171">
    <property type="protein sequence ID" value="VAW79342.1"/>
    <property type="molecule type" value="Genomic_DNA"/>
</dbReference>
<proteinExistence type="predicted"/>
<organism evidence="1">
    <name type="scientific">hydrothermal vent metagenome</name>
    <dbReference type="NCBI Taxonomy" id="652676"/>
    <lineage>
        <taxon>unclassified sequences</taxon>
        <taxon>metagenomes</taxon>
        <taxon>ecological metagenomes</taxon>
    </lineage>
</organism>
<reference evidence="1" key="1">
    <citation type="submission" date="2018-06" db="EMBL/GenBank/DDBJ databases">
        <authorList>
            <person name="Zhirakovskaya E."/>
        </authorList>
    </citation>
    <scope>NUCLEOTIDE SEQUENCE</scope>
</reference>
<name>A0A3B0YVI6_9ZZZZ</name>
<sequence>MKKFTKALAVSMLLIPAFTMSVSMAASDKKSKMTKKEKKCHLSAGVKTGLKNKELSKKGDGAKAKKYLNAYNDCMKGRRSGGIPKIPGF</sequence>
<gene>
    <name evidence="1" type="ORF">MNBD_GAMMA12-479</name>
</gene>